<protein>
    <submittedName>
        <fullName evidence="1">Uncharacterized protein</fullName>
    </submittedName>
</protein>
<reference evidence="1" key="1">
    <citation type="submission" date="2020-06" db="EMBL/GenBank/DDBJ databases">
        <authorList>
            <person name="Li T."/>
            <person name="Hu X."/>
            <person name="Zhang T."/>
            <person name="Song X."/>
            <person name="Zhang H."/>
            <person name="Dai N."/>
            <person name="Sheng W."/>
            <person name="Hou X."/>
            <person name="Wei L."/>
        </authorList>
    </citation>
    <scope>NUCLEOTIDE SEQUENCE</scope>
    <source>
        <strain evidence="1">KEN1</strain>
        <tissue evidence="1">Leaf</tissue>
    </source>
</reference>
<reference evidence="1" key="2">
    <citation type="journal article" date="2024" name="Plant">
        <title>Genomic evolution and insights into agronomic trait innovations of Sesamum species.</title>
        <authorList>
            <person name="Miao H."/>
            <person name="Wang L."/>
            <person name="Qu L."/>
            <person name="Liu H."/>
            <person name="Sun Y."/>
            <person name="Le M."/>
            <person name="Wang Q."/>
            <person name="Wei S."/>
            <person name="Zheng Y."/>
            <person name="Lin W."/>
            <person name="Duan Y."/>
            <person name="Cao H."/>
            <person name="Xiong S."/>
            <person name="Wang X."/>
            <person name="Wei L."/>
            <person name="Li C."/>
            <person name="Ma Q."/>
            <person name="Ju M."/>
            <person name="Zhao R."/>
            <person name="Li G."/>
            <person name="Mu C."/>
            <person name="Tian Q."/>
            <person name="Mei H."/>
            <person name="Zhang T."/>
            <person name="Gao T."/>
            <person name="Zhang H."/>
        </authorList>
    </citation>
    <scope>NUCLEOTIDE SEQUENCE</scope>
    <source>
        <strain evidence="1">KEN1</strain>
    </source>
</reference>
<accession>A0AAW2SRJ6</accession>
<organism evidence="1">
    <name type="scientific">Sesamum latifolium</name>
    <dbReference type="NCBI Taxonomy" id="2727402"/>
    <lineage>
        <taxon>Eukaryota</taxon>
        <taxon>Viridiplantae</taxon>
        <taxon>Streptophyta</taxon>
        <taxon>Embryophyta</taxon>
        <taxon>Tracheophyta</taxon>
        <taxon>Spermatophyta</taxon>
        <taxon>Magnoliopsida</taxon>
        <taxon>eudicotyledons</taxon>
        <taxon>Gunneridae</taxon>
        <taxon>Pentapetalae</taxon>
        <taxon>asterids</taxon>
        <taxon>lamiids</taxon>
        <taxon>Lamiales</taxon>
        <taxon>Pedaliaceae</taxon>
        <taxon>Sesamum</taxon>
    </lineage>
</organism>
<name>A0AAW2SRJ6_9LAMI</name>
<sequence length="135" mass="14628">MAGVRQFRGSSSAMKISVKGTLRRSSSGDTSRPADFFADAPGERAIVEAFSEAQGKGHYVFYLPVAQGLGSLLHPRRLGRLPQVAGLLVERLLQARALVGQPPPRVGWLLVTLVTAPPWRCPKKCFDGACQPQYP</sequence>
<gene>
    <name evidence="1" type="ORF">Slati_4477200</name>
</gene>
<evidence type="ECO:0000313" key="1">
    <source>
        <dbReference type="EMBL" id="KAL0395110.1"/>
    </source>
</evidence>
<dbReference type="AlphaFoldDB" id="A0AAW2SRJ6"/>
<dbReference type="EMBL" id="JACGWN010000016">
    <property type="protein sequence ID" value="KAL0395110.1"/>
    <property type="molecule type" value="Genomic_DNA"/>
</dbReference>
<comment type="caution">
    <text evidence="1">The sequence shown here is derived from an EMBL/GenBank/DDBJ whole genome shotgun (WGS) entry which is preliminary data.</text>
</comment>
<proteinExistence type="predicted"/>